<evidence type="ECO:0000259" key="1">
    <source>
        <dbReference type="Pfam" id="PF10593"/>
    </source>
</evidence>
<dbReference type="KEGG" id="ssan:NX02_19675"/>
<evidence type="ECO:0000259" key="2">
    <source>
        <dbReference type="Pfam" id="PF18766"/>
    </source>
</evidence>
<name>W0ACI1_9SPHN</name>
<organism evidence="3 4">
    <name type="scientific">Sphingomonas sanxanigenens DSM 19645 = NX02</name>
    <dbReference type="NCBI Taxonomy" id="1123269"/>
    <lineage>
        <taxon>Bacteria</taxon>
        <taxon>Pseudomonadati</taxon>
        <taxon>Pseudomonadota</taxon>
        <taxon>Alphaproteobacteria</taxon>
        <taxon>Sphingomonadales</taxon>
        <taxon>Sphingomonadaceae</taxon>
        <taxon>Sphingomonas</taxon>
    </lineage>
</organism>
<dbReference type="HOGENOM" id="CLU_446678_0_0_5"/>
<dbReference type="Pfam" id="PF10593">
    <property type="entry name" value="Z1"/>
    <property type="match status" value="1"/>
</dbReference>
<feature type="domain" description="SWI2/SNF2 ATPase" evidence="2">
    <location>
        <begin position="42"/>
        <end position="209"/>
    </location>
</feature>
<dbReference type="InterPro" id="IPR027417">
    <property type="entry name" value="P-loop_NTPase"/>
</dbReference>
<dbReference type="SUPFAM" id="SSF52540">
    <property type="entry name" value="P-loop containing nucleoside triphosphate hydrolases"/>
    <property type="match status" value="1"/>
</dbReference>
<dbReference type="PATRIC" id="fig|1123269.5.peg.3849"/>
<reference evidence="3 4" key="1">
    <citation type="submission" date="2013-07" db="EMBL/GenBank/DDBJ databases">
        <title>Completed genome of Sphingomonas sanxanigenens NX02.</title>
        <authorList>
            <person name="Ma T."/>
            <person name="Huang H."/>
            <person name="Wu M."/>
            <person name="Li X."/>
            <person name="Li G."/>
        </authorList>
    </citation>
    <scope>NUCLEOTIDE SEQUENCE [LARGE SCALE GENOMIC DNA]</scope>
    <source>
        <strain evidence="3 4">NX02</strain>
    </source>
</reference>
<feature type="domain" description="Putative endonuclease Z1" evidence="1">
    <location>
        <begin position="256"/>
        <end position="441"/>
    </location>
</feature>
<keyword evidence="4" id="KW-1185">Reference proteome</keyword>
<dbReference type="InterPro" id="IPR040980">
    <property type="entry name" value="SWI2_SNF2"/>
</dbReference>
<dbReference type="STRING" id="1123269.NX02_19675"/>
<protein>
    <submittedName>
        <fullName evidence="3">Uncharacterized protein</fullName>
    </submittedName>
</protein>
<dbReference type="Proteomes" id="UP000018851">
    <property type="component" value="Chromosome"/>
</dbReference>
<accession>W0ACI1</accession>
<dbReference type="Gene3D" id="3.40.50.300">
    <property type="entry name" value="P-loop containing nucleotide triphosphate hydrolases"/>
    <property type="match status" value="1"/>
</dbReference>
<dbReference type="AlphaFoldDB" id="W0ACI1"/>
<dbReference type="InterPro" id="IPR018310">
    <property type="entry name" value="Put_endonuclease_Z1-dom"/>
</dbReference>
<gene>
    <name evidence="3" type="ORF">NX02_19675</name>
</gene>
<proteinExistence type="predicted"/>
<dbReference type="EMBL" id="CP006644">
    <property type="protein sequence ID" value="AHE55594.1"/>
    <property type="molecule type" value="Genomic_DNA"/>
</dbReference>
<dbReference type="eggNOG" id="COG0610">
    <property type="taxonomic scope" value="Bacteria"/>
</dbReference>
<dbReference type="Pfam" id="PF18766">
    <property type="entry name" value="SWI2_SNF2"/>
    <property type="match status" value="1"/>
</dbReference>
<evidence type="ECO:0000313" key="4">
    <source>
        <dbReference type="Proteomes" id="UP000018851"/>
    </source>
</evidence>
<sequence>MIVTHVLDLAKFKAKAKLNGRYSKQLIRLQTADIPTTSIETAVSGAIANLAMASTSALVIYGEPQSGKTEMMICLTAKLLDDGHKIIVHLMNDSVDLLTQNLRRFKASALAPAPRNSSELLQTANGQKPAELVVFCKKNARDLEKLIERLKDMGKVVVIDDEADYATPNSKVNQGTKTTINDLVGQLIGSDGFYIGVTATPARLDLNNTFKNDTEKWVSFPPHAKYTGQDVFFPLDKKVPYRLTYLQQGGNPQEARDALVRFLVAAAYLNVVVNDEEKNYTMLVHTSGKKLDHEADRITIEEAVHALTEADSTDFETLVTSVYATAQQLYPAADPDELTGYVVENASRTSLVVLNSERDRKAAGDSATEPSSPFTIIIGGNIVSRGVTFPNLLSMFFTRNVQHKLQQDTYIQRARMFGARGAYLEHFELTIPTQLYADWHRCFVFHRLALATVKSELGSPVWIGDSRVSVASDPSIDKATVALDKGEMSFGMFDYTDELDTIVLANQTSVATLDALRAQLGNDALPQFLIEYITAVTAGGGGTLAIHTASSIAGSADANQAAISRDKGFMGKSQLEPKKFPTAVHHVKIFFNAAGRAKLFYKYKGSLQFIQNLNDPLAA</sequence>
<evidence type="ECO:0000313" key="3">
    <source>
        <dbReference type="EMBL" id="AHE55594.1"/>
    </source>
</evidence>